<evidence type="ECO:0000256" key="7">
    <source>
        <dbReference type="ARBA" id="ARBA00022884"/>
    </source>
</evidence>
<keyword evidence="7" id="KW-0694">RNA-binding</keyword>
<evidence type="ECO:0000256" key="12">
    <source>
        <dbReference type="PIRSR" id="PIRSR006621-1"/>
    </source>
</evidence>
<dbReference type="Proteomes" id="UP000002572">
    <property type="component" value="Chromosome"/>
</dbReference>
<keyword evidence="8 11" id="KW-0560">Oxidoreductase</keyword>
<dbReference type="EMBL" id="CP002432">
    <property type="protein sequence ID" value="ADU65202.1"/>
    <property type="molecule type" value="Genomic_DNA"/>
</dbReference>
<feature type="binding site" evidence="13">
    <location>
        <position position="176"/>
    </location>
    <ligand>
        <name>FMN</name>
        <dbReference type="ChEBI" id="CHEBI:58210"/>
    </ligand>
</feature>
<feature type="active site" description="Proton donor" evidence="12">
    <location>
        <position position="105"/>
    </location>
</feature>
<dbReference type="RefSeq" id="WP_013505091.1">
    <property type="nucleotide sequence ID" value="NC_014836.1"/>
</dbReference>
<dbReference type="InterPro" id="IPR013785">
    <property type="entry name" value="Aldolase_TIM"/>
</dbReference>
<evidence type="ECO:0000256" key="11">
    <source>
        <dbReference type="PIRNR" id="PIRNR006621"/>
    </source>
</evidence>
<comment type="catalytic activity">
    <reaction evidence="10">
        <text>a 5,6-dihydrouridine in tRNA + NAD(+) = a uridine in tRNA + NADH + H(+)</text>
        <dbReference type="Rhea" id="RHEA:54452"/>
        <dbReference type="Rhea" id="RHEA-COMP:13339"/>
        <dbReference type="Rhea" id="RHEA-COMP:13887"/>
        <dbReference type="ChEBI" id="CHEBI:15378"/>
        <dbReference type="ChEBI" id="CHEBI:57540"/>
        <dbReference type="ChEBI" id="CHEBI:57945"/>
        <dbReference type="ChEBI" id="CHEBI:65315"/>
        <dbReference type="ChEBI" id="CHEBI:74443"/>
    </reaction>
</comment>
<keyword evidence="5 11" id="KW-0819">tRNA processing</keyword>
<feature type="binding site" evidence="13">
    <location>
        <position position="146"/>
    </location>
    <ligand>
        <name>FMN</name>
        <dbReference type="ChEBI" id="CHEBI:58210"/>
    </ligand>
</feature>
<dbReference type="InParanoid" id="E6W076"/>
<dbReference type="InterPro" id="IPR024036">
    <property type="entry name" value="tRNA-dHydroUridine_Synthase_C"/>
</dbReference>
<evidence type="ECO:0000256" key="1">
    <source>
        <dbReference type="ARBA" id="ARBA00002790"/>
    </source>
</evidence>
<dbReference type="PIRSF" id="PIRSF006621">
    <property type="entry name" value="Dus"/>
    <property type="match status" value="1"/>
</dbReference>
<keyword evidence="3 11" id="KW-0285">Flavoprotein</keyword>
<name>E6W076_DESIS</name>
<keyword evidence="16" id="KW-1185">Reference proteome</keyword>
<organism evidence="15 16">
    <name type="scientific">Desulfurispirillum indicum (strain ATCC BAA-1389 / DSM 22839 / S5)</name>
    <dbReference type="NCBI Taxonomy" id="653733"/>
    <lineage>
        <taxon>Bacteria</taxon>
        <taxon>Pseudomonadati</taxon>
        <taxon>Chrysiogenota</taxon>
        <taxon>Chrysiogenia</taxon>
        <taxon>Chrysiogenales</taxon>
        <taxon>Chrysiogenaceae</taxon>
        <taxon>Desulfurispirillum</taxon>
    </lineage>
</organism>
<dbReference type="Pfam" id="PF01207">
    <property type="entry name" value="Dus"/>
    <property type="match status" value="1"/>
</dbReference>
<dbReference type="SUPFAM" id="SSF51395">
    <property type="entry name" value="FMN-linked oxidoreductases"/>
    <property type="match status" value="1"/>
</dbReference>
<feature type="binding site" evidence="13">
    <location>
        <begin position="231"/>
        <end position="232"/>
    </location>
    <ligand>
        <name>FMN</name>
        <dbReference type="ChEBI" id="CHEBI:58210"/>
    </ligand>
</feature>
<proteinExistence type="inferred from homology"/>
<dbReference type="FunCoup" id="E6W076">
    <property type="interactions" value="448"/>
</dbReference>
<comment type="catalytic activity">
    <reaction evidence="9">
        <text>a 5,6-dihydrouridine in tRNA + NADP(+) = a uridine in tRNA + NADPH + H(+)</text>
        <dbReference type="Rhea" id="RHEA:23624"/>
        <dbReference type="Rhea" id="RHEA-COMP:13339"/>
        <dbReference type="Rhea" id="RHEA-COMP:13887"/>
        <dbReference type="ChEBI" id="CHEBI:15378"/>
        <dbReference type="ChEBI" id="CHEBI:57783"/>
        <dbReference type="ChEBI" id="CHEBI:58349"/>
        <dbReference type="ChEBI" id="CHEBI:65315"/>
        <dbReference type="ChEBI" id="CHEBI:74443"/>
    </reaction>
</comment>
<evidence type="ECO:0000259" key="14">
    <source>
        <dbReference type="Pfam" id="PF01207"/>
    </source>
</evidence>
<evidence type="ECO:0000313" key="16">
    <source>
        <dbReference type="Proteomes" id="UP000002572"/>
    </source>
</evidence>
<evidence type="ECO:0000313" key="15">
    <source>
        <dbReference type="EMBL" id="ADU65202.1"/>
    </source>
</evidence>
<dbReference type="GO" id="GO:0050660">
    <property type="term" value="F:flavin adenine dinucleotide binding"/>
    <property type="evidence" value="ECO:0007669"/>
    <property type="project" value="InterPro"/>
</dbReference>
<evidence type="ECO:0000256" key="3">
    <source>
        <dbReference type="ARBA" id="ARBA00022630"/>
    </source>
</evidence>
<dbReference type="Gene3D" id="3.20.20.70">
    <property type="entry name" value="Aldolase class I"/>
    <property type="match status" value="1"/>
</dbReference>
<dbReference type="HOGENOM" id="CLU_013299_0_3_0"/>
<evidence type="ECO:0000256" key="8">
    <source>
        <dbReference type="ARBA" id="ARBA00023002"/>
    </source>
</evidence>
<evidence type="ECO:0000256" key="2">
    <source>
        <dbReference type="ARBA" id="ARBA00022555"/>
    </source>
</evidence>
<dbReference type="AlphaFoldDB" id="E6W076"/>
<dbReference type="Gene3D" id="1.10.1200.80">
    <property type="entry name" value="Putative flavin oxidoreducatase, domain 2"/>
    <property type="match status" value="1"/>
</dbReference>
<evidence type="ECO:0000256" key="10">
    <source>
        <dbReference type="ARBA" id="ARBA00048802"/>
    </source>
</evidence>
<dbReference type="eggNOG" id="COG0042">
    <property type="taxonomic scope" value="Bacteria"/>
</dbReference>
<dbReference type="PANTHER" id="PTHR45846:SF1">
    <property type="entry name" value="TRNA-DIHYDROURIDINE(47) SYNTHASE [NAD(P)(+)]-LIKE"/>
    <property type="match status" value="1"/>
</dbReference>
<evidence type="ECO:0000256" key="5">
    <source>
        <dbReference type="ARBA" id="ARBA00022694"/>
    </source>
</evidence>
<sequence>MFHPLQLRHNTIDTPLFMAPVAGVCNIPFRVIAREQGCPNIFTEMVSSEALSRHIPKTVEFLRVGAEERLRPFVQLFGANPATMAQSARICTEEGFTLIDINMGCPVKKVVRSGSGVELMQHPQLAGEIVSQMVAAAGACADITVKTRLGLIHGDELLPELALQVQQAGASMLTVHARTRSDGFGGQARWHEVAPIKSLLHIPLIINGDITDYPSACLAMEQSRADGAMIAREGYTRPWIFREILSQVRGQATCEPTPRQIREILLRHLDLLCQYMPERAHILMRKHGSWYSKGTPGSSEFRQALNSCTDSAQVRSLISTFAAS</sequence>
<dbReference type="OrthoDB" id="9764501at2"/>
<gene>
    <name evidence="15" type="ordered locus">Selin_0449</name>
</gene>
<keyword evidence="13" id="KW-0547">Nucleotide-binding</keyword>
<dbReference type="InterPro" id="IPR035587">
    <property type="entry name" value="DUS-like_FMN-bd"/>
</dbReference>
<dbReference type="InterPro" id="IPR001269">
    <property type="entry name" value="DUS_fam"/>
</dbReference>
<keyword evidence="2" id="KW-0820">tRNA-binding</keyword>
<dbReference type="GO" id="GO:0017150">
    <property type="term" value="F:tRNA dihydrouridine synthase activity"/>
    <property type="evidence" value="ECO:0007669"/>
    <property type="project" value="InterPro"/>
</dbReference>
<comment type="similarity">
    <text evidence="11">Belongs to the dus family.</text>
</comment>
<comment type="function">
    <text evidence="1 11">Catalyzes the synthesis of 5,6-dihydrouridine (D), a modified base found in the D-loop of most tRNAs, via the reduction of the C5-C6 double bond in target uridines.</text>
</comment>
<keyword evidence="4 11" id="KW-0288">FMN</keyword>
<keyword evidence="6" id="KW-0521">NADP</keyword>
<dbReference type="GO" id="GO:0000049">
    <property type="term" value="F:tRNA binding"/>
    <property type="evidence" value="ECO:0007669"/>
    <property type="project" value="UniProtKB-KW"/>
</dbReference>
<feature type="domain" description="DUS-like FMN-binding" evidence="14">
    <location>
        <begin position="18"/>
        <end position="314"/>
    </location>
</feature>
<reference evidence="15 16" key="1">
    <citation type="submission" date="2010-12" db="EMBL/GenBank/DDBJ databases">
        <title>Complete sequence of Desulfurispirillum indicum S5.</title>
        <authorList>
            <consortium name="US DOE Joint Genome Institute"/>
            <person name="Lucas S."/>
            <person name="Copeland A."/>
            <person name="Lapidus A."/>
            <person name="Cheng J.-F."/>
            <person name="Goodwin L."/>
            <person name="Pitluck S."/>
            <person name="Chertkov O."/>
            <person name="Held B."/>
            <person name="Detter J.C."/>
            <person name="Han C."/>
            <person name="Tapia R."/>
            <person name="Land M."/>
            <person name="Hauser L."/>
            <person name="Kyrpides N."/>
            <person name="Ivanova N."/>
            <person name="Mikhailova N."/>
            <person name="Haggblom M."/>
            <person name="Rauschenbach I."/>
            <person name="Bini E."/>
            <person name="Woyke T."/>
        </authorList>
    </citation>
    <scope>NUCLEOTIDE SEQUENCE [LARGE SCALE GENOMIC DNA]</scope>
    <source>
        <strain evidence="16">ATCC BAA-1389 / DSM 22839 / S5</strain>
    </source>
</reference>
<evidence type="ECO:0000256" key="6">
    <source>
        <dbReference type="ARBA" id="ARBA00022857"/>
    </source>
</evidence>
<dbReference type="KEGG" id="din:Selin_0449"/>
<dbReference type="PANTHER" id="PTHR45846">
    <property type="entry name" value="TRNA-DIHYDROURIDINE(47) SYNTHASE [NAD(P)(+)]-LIKE"/>
    <property type="match status" value="1"/>
</dbReference>
<evidence type="ECO:0000256" key="9">
    <source>
        <dbReference type="ARBA" id="ARBA00048205"/>
    </source>
</evidence>
<comment type="cofactor">
    <cofactor evidence="11 13">
        <name>FMN</name>
        <dbReference type="ChEBI" id="CHEBI:58210"/>
    </cofactor>
</comment>
<feature type="binding site" evidence="13">
    <location>
        <position position="75"/>
    </location>
    <ligand>
        <name>FMN</name>
        <dbReference type="ChEBI" id="CHEBI:58210"/>
    </ligand>
</feature>
<protein>
    <recommendedName>
        <fullName evidence="11">tRNA-dihydrouridine synthase</fullName>
        <ecNumber evidence="11">1.3.1.-</ecNumber>
    </recommendedName>
</protein>
<dbReference type="EC" id="1.3.1.-" evidence="11"/>
<dbReference type="STRING" id="653733.Selin_0449"/>
<evidence type="ECO:0000256" key="4">
    <source>
        <dbReference type="ARBA" id="ARBA00022643"/>
    </source>
</evidence>
<dbReference type="CDD" id="cd02801">
    <property type="entry name" value="DUS_like_FMN"/>
    <property type="match status" value="1"/>
</dbReference>
<accession>E6W076</accession>
<evidence type="ECO:0000256" key="13">
    <source>
        <dbReference type="PIRSR" id="PIRSR006621-2"/>
    </source>
</evidence>